<keyword evidence="15" id="KW-1185">Reference proteome</keyword>
<dbReference type="PANTHER" id="PTHR43527:SF2">
    <property type="entry name" value="4-DIPHOSPHOCYTIDYL-2-C-METHYL-D-ERYTHRITOL KINASE, CHLOROPLASTIC"/>
    <property type="match status" value="1"/>
</dbReference>
<dbReference type="SUPFAM" id="SSF55060">
    <property type="entry name" value="GHMP Kinase, C-terminal domain"/>
    <property type="match status" value="1"/>
</dbReference>
<dbReference type="HAMAP" id="MF_00061">
    <property type="entry name" value="IspE"/>
    <property type="match status" value="1"/>
</dbReference>
<evidence type="ECO:0000256" key="10">
    <source>
        <dbReference type="HAMAP-Rule" id="MF_00061"/>
    </source>
</evidence>
<evidence type="ECO:0000256" key="7">
    <source>
        <dbReference type="ARBA" id="ARBA00022840"/>
    </source>
</evidence>
<keyword evidence="4 10" id="KW-0808">Transferase</keyword>
<keyword evidence="7 10" id="KW-0067">ATP-binding</keyword>
<dbReference type="InterPro" id="IPR036554">
    <property type="entry name" value="GHMP_kinase_C_sf"/>
</dbReference>
<dbReference type="UniPathway" id="UPA00056">
    <property type="reaction ID" value="UER00094"/>
</dbReference>
<feature type="region of interest" description="Disordered" evidence="11">
    <location>
        <begin position="1"/>
        <end position="75"/>
    </location>
</feature>
<comment type="function">
    <text evidence="10">Catalyzes the phosphorylation of the position 2 hydroxy group of 4-diphosphocytidyl-2C-methyl-D-erythritol.</text>
</comment>
<feature type="compositionally biased region" description="Low complexity" evidence="11">
    <location>
        <begin position="1"/>
        <end position="26"/>
    </location>
</feature>
<evidence type="ECO:0000259" key="12">
    <source>
        <dbReference type="Pfam" id="PF00288"/>
    </source>
</evidence>
<feature type="active site" evidence="10">
    <location>
        <position position="222"/>
    </location>
</feature>
<dbReference type="GO" id="GO:0050515">
    <property type="term" value="F:4-(cytidine 5'-diphospho)-2-C-methyl-D-erythritol kinase activity"/>
    <property type="evidence" value="ECO:0007669"/>
    <property type="project" value="UniProtKB-UniRule"/>
</dbReference>
<comment type="pathway">
    <text evidence="10">Isoprenoid biosynthesis; isopentenyl diphosphate biosynthesis via DXP pathway; isopentenyl diphosphate from 1-deoxy-D-xylulose 5-phosphate: step 3/6.</text>
</comment>
<feature type="active site" evidence="10">
    <location>
        <position position="87"/>
    </location>
</feature>
<evidence type="ECO:0000256" key="11">
    <source>
        <dbReference type="SAM" id="MobiDB-lite"/>
    </source>
</evidence>
<dbReference type="NCBIfam" id="NF011202">
    <property type="entry name" value="PRK14608.1"/>
    <property type="match status" value="1"/>
</dbReference>
<evidence type="ECO:0000256" key="6">
    <source>
        <dbReference type="ARBA" id="ARBA00022777"/>
    </source>
</evidence>
<keyword evidence="8 10" id="KW-0414">Isoprene biosynthesis</keyword>
<dbReference type="InterPro" id="IPR020568">
    <property type="entry name" value="Ribosomal_Su5_D2-typ_SF"/>
</dbReference>
<accession>A0A1I3EC72</accession>
<evidence type="ECO:0000256" key="1">
    <source>
        <dbReference type="ARBA" id="ARBA00009684"/>
    </source>
</evidence>
<reference evidence="14 15" key="1">
    <citation type="submission" date="2016-10" db="EMBL/GenBank/DDBJ databases">
        <authorList>
            <person name="de Groot N.N."/>
        </authorList>
    </citation>
    <scope>NUCLEOTIDE SEQUENCE [LARGE SCALE GENOMIC DNA]</scope>
    <source>
        <strain evidence="14 15">CGMCC 1.11030</strain>
    </source>
</reference>
<dbReference type="Proteomes" id="UP000199377">
    <property type="component" value="Unassembled WGS sequence"/>
</dbReference>
<proteinExistence type="inferred from homology"/>
<dbReference type="GO" id="GO:0005524">
    <property type="term" value="F:ATP binding"/>
    <property type="evidence" value="ECO:0007669"/>
    <property type="project" value="UniProtKB-UniRule"/>
</dbReference>
<feature type="compositionally biased region" description="Basic and acidic residues" evidence="11">
    <location>
        <begin position="65"/>
        <end position="75"/>
    </location>
</feature>
<dbReference type="GO" id="GO:0019288">
    <property type="term" value="P:isopentenyl diphosphate biosynthetic process, methylerythritol 4-phosphate pathway"/>
    <property type="evidence" value="ECO:0007669"/>
    <property type="project" value="UniProtKB-UniRule"/>
</dbReference>
<dbReference type="GO" id="GO:0016114">
    <property type="term" value="P:terpenoid biosynthetic process"/>
    <property type="evidence" value="ECO:0007669"/>
    <property type="project" value="UniProtKB-UniRule"/>
</dbReference>
<dbReference type="Pfam" id="PF08544">
    <property type="entry name" value="GHMP_kinases_C"/>
    <property type="match status" value="1"/>
</dbReference>
<name>A0A1I3EC72_9RHOB</name>
<keyword evidence="6 10" id="KW-0418">Kinase</keyword>
<comment type="catalytic activity">
    <reaction evidence="10">
        <text>4-CDP-2-C-methyl-D-erythritol + ATP = 4-CDP-2-C-methyl-D-erythritol 2-phosphate + ADP + H(+)</text>
        <dbReference type="Rhea" id="RHEA:18437"/>
        <dbReference type="ChEBI" id="CHEBI:15378"/>
        <dbReference type="ChEBI" id="CHEBI:30616"/>
        <dbReference type="ChEBI" id="CHEBI:57823"/>
        <dbReference type="ChEBI" id="CHEBI:57919"/>
        <dbReference type="ChEBI" id="CHEBI:456216"/>
        <dbReference type="EC" id="2.7.1.148"/>
    </reaction>
</comment>
<evidence type="ECO:0000256" key="2">
    <source>
        <dbReference type="ARBA" id="ARBA00012052"/>
    </source>
</evidence>
<protein>
    <recommendedName>
        <fullName evidence="3 10">4-diphosphocytidyl-2-C-methyl-D-erythritol kinase</fullName>
        <shortName evidence="10">CMK</shortName>
        <ecNumber evidence="2 10">2.7.1.148</ecNumber>
    </recommendedName>
    <alternativeName>
        <fullName evidence="9 10">4-(cytidine-5'-diphospho)-2-C-methyl-D-erythritol kinase</fullName>
    </alternativeName>
</protein>
<dbReference type="Pfam" id="PF00288">
    <property type="entry name" value="GHMP_kinases_N"/>
    <property type="match status" value="1"/>
</dbReference>
<dbReference type="AlphaFoldDB" id="A0A1I3EC72"/>
<organism evidence="14 15">
    <name type="scientific">Albimonas pacifica</name>
    <dbReference type="NCBI Taxonomy" id="1114924"/>
    <lineage>
        <taxon>Bacteria</taxon>
        <taxon>Pseudomonadati</taxon>
        <taxon>Pseudomonadota</taxon>
        <taxon>Alphaproteobacteria</taxon>
        <taxon>Rhodobacterales</taxon>
        <taxon>Paracoccaceae</taxon>
        <taxon>Albimonas</taxon>
    </lineage>
</organism>
<evidence type="ECO:0000259" key="13">
    <source>
        <dbReference type="Pfam" id="PF08544"/>
    </source>
</evidence>
<dbReference type="SUPFAM" id="SSF54211">
    <property type="entry name" value="Ribosomal protein S5 domain 2-like"/>
    <property type="match status" value="1"/>
</dbReference>
<evidence type="ECO:0000256" key="3">
    <source>
        <dbReference type="ARBA" id="ARBA00017473"/>
    </source>
</evidence>
<dbReference type="STRING" id="1114924.SAMN05216258_103293"/>
<evidence type="ECO:0000313" key="15">
    <source>
        <dbReference type="Proteomes" id="UP000199377"/>
    </source>
</evidence>
<feature type="compositionally biased region" description="Low complexity" evidence="11">
    <location>
        <begin position="33"/>
        <end position="64"/>
    </location>
</feature>
<dbReference type="EC" id="2.7.1.148" evidence="2 10"/>
<evidence type="ECO:0000256" key="5">
    <source>
        <dbReference type="ARBA" id="ARBA00022741"/>
    </source>
</evidence>
<dbReference type="InterPro" id="IPR006204">
    <property type="entry name" value="GHMP_kinase_N_dom"/>
</dbReference>
<feature type="domain" description="GHMP kinase C-terminal" evidence="13">
    <location>
        <begin position="299"/>
        <end position="359"/>
    </location>
</feature>
<dbReference type="Gene3D" id="3.30.230.10">
    <property type="match status" value="1"/>
</dbReference>
<evidence type="ECO:0000256" key="4">
    <source>
        <dbReference type="ARBA" id="ARBA00022679"/>
    </source>
</evidence>
<feature type="domain" description="GHMP kinase N-terminal" evidence="12">
    <location>
        <begin position="146"/>
        <end position="228"/>
    </location>
</feature>
<evidence type="ECO:0000256" key="8">
    <source>
        <dbReference type="ARBA" id="ARBA00023229"/>
    </source>
</evidence>
<dbReference type="InterPro" id="IPR014721">
    <property type="entry name" value="Ribsml_uS5_D2-typ_fold_subgr"/>
</dbReference>
<comment type="similarity">
    <text evidence="1 10">Belongs to the GHMP kinase family. IspE subfamily.</text>
</comment>
<gene>
    <name evidence="10" type="primary">ispE</name>
    <name evidence="14" type="ORF">SAMN05216258_103293</name>
</gene>
<evidence type="ECO:0000313" key="14">
    <source>
        <dbReference type="EMBL" id="SFH96577.1"/>
    </source>
</evidence>
<dbReference type="EMBL" id="FOQH01000003">
    <property type="protein sequence ID" value="SFH96577.1"/>
    <property type="molecule type" value="Genomic_DNA"/>
</dbReference>
<dbReference type="InterPro" id="IPR004424">
    <property type="entry name" value="IspE"/>
</dbReference>
<dbReference type="InterPro" id="IPR013750">
    <property type="entry name" value="GHMP_kinase_C_dom"/>
</dbReference>
<dbReference type="Gene3D" id="3.30.70.890">
    <property type="entry name" value="GHMP kinase, C-terminal domain"/>
    <property type="match status" value="1"/>
</dbReference>
<dbReference type="NCBIfam" id="TIGR00154">
    <property type="entry name" value="ispE"/>
    <property type="match status" value="1"/>
</dbReference>
<dbReference type="PANTHER" id="PTHR43527">
    <property type="entry name" value="4-DIPHOSPHOCYTIDYL-2-C-METHYL-D-ERYTHRITOL KINASE, CHLOROPLASTIC"/>
    <property type="match status" value="1"/>
</dbReference>
<feature type="binding site" evidence="10">
    <location>
        <begin position="180"/>
        <end position="190"/>
    </location>
    <ligand>
        <name>ATP</name>
        <dbReference type="ChEBI" id="CHEBI:30616"/>
    </ligand>
</feature>
<keyword evidence="5 10" id="KW-0547">Nucleotide-binding</keyword>
<sequence>MAADMPAPAEVPASAPSAPLTGARPPGGRRRASPPAAGAIAISAPRPAAPARVASASGAATAPSRRGEGGADRRPAFEPATALAPAKVNLHLHVLGRREDGLHLLESLTVFPDVCDVVTARPAPPGVFSIEVAGPFAAGAPADASNLALRAAIALAEAVGQGPAAEAPLGVALTLEKTLPAAGGIGGGSADAAAVLRLMNRLWSLDLPLERLSEIGLSLGADLPVCLHAPAPAWMAGIGERVSAVSGVPPLAILLANPGTPTPTPEVFRRLRHRDGAPAAWPAEGCPGLDALVGWLSDTSNMLEPPAREVAPAVSGLLQTIAAQPGCRLARMSGSGATCFGIFETMAGAEAGAQALRRAGLWAAAGRSAGA</sequence>
<evidence type="ECO:0000256" key="9">
    <source>
        <dbReference type="ARBA" id="ARBA00032554"/>
    </source>
</evidence>